<dbReference type="CDD" id="cd01886">
    <property type="entry name" value="EF-G"/>
    <property type="match status" value="1"/>
</dbReference>
<dbReference type="Gene3D" id="3.30.230.10">
    <property type="match status" value="1"/>
</dbReference>
<protein>
    <recommendedName>
        <fullName evidence="7 8">Elongation factor G</fullName>
        <shortName evidence="7">EF-G</shortName>
    </recommendedName>
</protein>
<dbReference type="InterPro" id="IPR027417">
    <property type="entry name" value="P-loop_NTPase"/>
</dbReference>
<comment type="subcellular location">
    <subcellularLocation>
        <location evidence="7">Cytoplasm</location>
    </subcellularLocation>
</comment>
<dbReference type="NCBIfam" id="TIGR00231">
    <property type="entry name" value="small_GTP"/>
    <property type="match status" value="1"/>
</dbReference>
<evidence type="ECO:0000256" key="3">
    <source>
        <dbReference type="ARBA" id="ARBA00022768"/>
    </source>
</evidence>
<dbReference type="NCBIfam" id="NF009379">
    <property type="entry name" value="PRK12740.1-3"/>
    <property type="match status" value="1"/>
</dbReference>
<dbReference type="InterPro" id="IPR047872">
    <property type="entry name" value="EFG_IV"/>
</dbReference>
<dbReference type="Gene3D" id="3.30.70.870">
    <property type="entry name" value="Elongation Factor G (Translational Gtpase), domain 3"/>
    <property type="match status" value="1"/>
</dbReference>
<name>A0A1M7QX41_9ACTN</name>
<proteinExistence type="inferred from homology"/>
<dbReference type="InterPro" id="IPR004540">
    <property type="entry name" value="Transl_elong_EFG/EF2"/>
</dbReference>
<keyword evidence="2 7" id="KW-0547">Nucleotide-binding</keyword>
<dbReference type="STRING" id="134849.SAMN05443668_105524"/>
<dbReference type="SUPFAM" id="SSF50447">
    <property type="entry name" value="Translation proteins"/>
    <property type="match status" value="1"/>
</dbReference>
<dbReference type="FunFam" id="3.30.70.240:FF:000001">
    <property type="entry name" value="Elongation factor G"/>
    <property type="match status" value="1"/>
</dbReference>
<dbReference type="InterPro" id="IPR009022">
    <property type="entry name" value="EFG_III"/>
</dbReference>
<dbReference type="AlphaFoldDB" id="A0A1M7QX41"/>
<dbReference type="Proteomes" id="UP000184440">
    <property type="component" value="Unassembled WGS sequence"/>
</dbReference>
<dbReference type="GO" id="GO:0032790">
    <property type="term" value="P:ribosome disassembly"/>
    <property type="evidence" value="ECO:0007669"/>
    <property type="project" value="TreeGrafter"/>
</dbReference>
<dbReference type="HAMAP" id="MF_00054_B">
    <property type="entry name" value="EF_G_EF_2_B"/>
    <property type="match status" value="1"/>
</dbReference>
<evidence type="ECO:0000256" key="8">
    <source>
        <dbReference type="NCBIfam" id="TIGR00484"/>
    </source>
</evidence>
<dbReference type="InterPro" id="IPR035647">
    <property type="entry name" value="EFG_III/V"/>
</dbReference>
<dbReference type="CDD" id="cd01434">
    <property type="entry name" value="EFG_mtEFG1_IV"/>
    <property type="match status" value="1"/>
</dbReference>
<dbReference type="Gene3D" id="3.30.70.240">
    <property type="match status" value="1"/>
</dbReference>
<dbReference type="Pfam" id="PF00679">
    <property type="entry name" value="EFG_C"/>
    <property type="match status" value="1"/>
</dbReference>
<dbReference type="CDD" id="cd16262">
    <property type="entry name" value="EFG_III"/>
    <property type="match status" value="1"/>
</dbReference>
<keyword evidence="7" id="KW-0963">Cytoplasm</keyword>
<dbReference type="EMBL" id="FRCS01000005">
    <property type="protein sequence ID" value="SHN36446.1"/>
    <property type="molecule type" value="Genomic_DNA"/>
</dbReference>
<dbReference type="OrthoDB" id="9801472at2"/>
<keyword evidence="11" id="KW-1185">Reference proteome</keyword>
<dbReference type="InterPro" id="IPR053905">
    <property type="entry name" value="EF-G-like_DII"/>
</dbReference>
<dbReference type="InterPro" id="IPR020568">
    <property type="entry name" value="Ribosomal_Su5_D2-typ_SF"/>
</dbReference>
<dbReference type="FunFam" id="2.40.30.10:FF:000006">
    <property type="entry name" value="Elongation factor G"/>
    <property type="match status" value="1"/>
</dbReference>
<dbReference type="PRINTS" id="PR00315">
    <property type="entry name" value="ELONGATNFCT"/>
</dbReference>
<dbReference type="Pfam" id="PF00009">
    <property type="entry name" value="GTP_EFTU"/>
    <property type="match status" value="1"/>
</dbReference>
<dbReference type="NCBIfam" id="NF009381">
    <property type="entry name" value="PRK12740.1-5"/>
    <property type="match status" value="1"/>
</dbReference>
<dbReference type="InterPro" id="IPR041095">
    <property type="entry name" value="EFG_II"/>
</dbReference>
<dbReference type="InterPro" id="IPR031157">
    <property type="entry name" value="G_TR_CS"/>
</dbReference>
<evidence type="ECO:0000259" key="9">
    <source>
        <dbReference type="PROSITE" id="PS51722"/>
    </source>
</evidence>
<organism evidence="10 11">
    <name type="scientific">Cryptosporangium aurantiacum</name>
    <dbReference type="NCBI Taxonomy" id="134849"/>
    <lineage>
        <taxon>Bacteria</taxon>
        <taxon>Bacillati</taxon>
        <taxon>Actinomycetota</taxon>
        <taxon>Actinomycetes</taxon>
        <taxon>Cryptosporangiales</taxon>
        <taxon>Cryptosporangiaceae</taxon>
        <taxon>Cryptosporangium</taxon>
    </lineage>
</organism>
<dbReference type="RefSeq" id="WP_073259066.1">
    <property type="nucleotide sequence ID" value="NZ_FRCS01000005.1"/>
</dbReference>
<evidence type="ECO:0000256" key="5">
    <source>
        <dbReference type="ARBA" id="ARBA00023134"/>
    </source>
</evidence>
<dbReference type="SMART" id="SM00889">
    <property type="entry name" value="EFG_IV"/>
    <property type="match status" value="1"/>
</dbReference>
<dbReference type="InterPro" id="IPR005517">
    <property type="entry name" value="Transl_elong_EFG/EF2_IV"/>
</dbReference>
<evidence type="ECO:0000313" key="10">
    <source>
        <dbReference type="EMBL" id="SHN36446.1"/>
    </source>
</evidence>
<keyword evidence="5 7" id="KW-0342">GTP-binding</keyword>
<dbReference type="GO" id="GO:0003924">
    <property type="term" value="F:GTPase activity"/>
    <property type="evidence" value="ECO:0007669"/>
    <property type="project" value="InterPro"/>
</dbReference>
<feature type="domain" description="Tr-type G" evidence="9">
    <location>
        <begin position="9"/>
        <end position="285"/>
    </location>
</feature>
<dbReference type="SUPFAM" id="SSF54211">
    <property type="entry name" value="Ribosomal protein S5 domain 2-like"/>
    <property type="match status" value="1"/>
</dbReference>
<dbReference type="InterPro" id="IPR005225">
    <property type="entry name" value="Small_GTP-bd"/>
</dbReference>
<evidence type="ECO:0000313" key="11">
    <source>
        <dbReference type="Proteomes" id="UP000184440"/>
    </source>
</evidence>
<dbReference type="InterPro" id="IPR000640">
    <property type="entry name" value="EFG_V-like"/>
</dbReference>
<dbReference type="CDD" id="cd04088">
    <property type="entry name" value="EFG_mtEFG_II"/>
    <property type="match status" value="1"/>
</dbReference>
<dbReference type="SMART" id="SM00838">
    <property type="entry name" value="EFG_C"/>
    <property type="match status" value="1"/>
</dbReference>
<dbReference type="PANTHER" id="PTHR43261:SF1">
    <property type="entry name" value="RIBOSOME-RELEASING FACTOR 2, MITOCHONDRIAL"/>
    <property type="match status" value="1"/>
</dbReference>
<dbReference type="FunFam" id="3.40.50.300:FF:000029">
    <property type="entry name" value="Elongation factor G"/>
    <property type="match status" value="1"/>
</dbReference>
<dbReference type="PROSITE" id="PS00301">
    <property type="entry name" value="G_TR_1"/>
    <property type="match status" value="1"/>
</dbReference>
<dbReference type="SUPFAM" id="SSF52540">
    <property type="entry name" value="P-loop containing nucleoside triphosphate hydrolases"/>
    <property type="match status" value="1"/>
</dbReference>
<dbReference type="FunFam" id="3.30.230.10:FF:000003">
    <property type="entry name" value="Elongation factor G"/>
    <property type="match status" value="1"/>
</dbReference>
<dbReference type="InterPro" id="IPR009000">
    <property type="entry name" value="Transl_B-barrel_sf"/>
</dbReference>
<evidence type="ECO:0000256" key="4">
    <source>
        <dbReference type="ARBA" id="ARBA00022917"/>
    </source>
</evidence>
<keyword evidence="4 7" id="KW-0648">Protein biosynthesis</keyword>
<sequence length="699" mass="76801">MAGNNAALAKVRNIGIMAHIDAGKTTTTERILFYTGINYKIGEVHDGAATMDWMEQEQERGITITSAATTCYWHDHRINIIDTPGHVDFTVEVERSLRVLDGAVAVYDGVAGVEPQTENVWRQADKYHVPRMCFVNKLDRTGADFFRCVQMMIDRLNSTPAVLQIPIGLEGDHIGVVDLVGMRALTWRGETQKGEDYAVEEIPADLVDQANEWREKLLETMSDVDDSIAEAYLEGEEISVETLKAAIRRATLADKVNPVVCGSAFKNKGVQPMLDAVVDFLPSPLDLPSIDGTLMDGETPAARHSDEKEPFSALAFKIQSDKHLGTLTYLRIYSGRLDSGTQVINSTKDRKERVGKIYQMHAIKREELPSVGAGDIVAVQGLKQTTTGDTLSDPSNPIILESMTFPAPVIEVAIEPKTKADQEKLGTAIQKLAQEDPTFKVHNDEETGQTVIGGMGELHLEVLVDRMRREFNVEANVGKPQVAYRETIRRSVEGYDFTHKKQTGGSGQFAKVKINIEPIPQDGDAPSYEFENKVTGGRVPREYIPSVDAGAQDAMQYGVLAGYPLVGIKFTLVDGQYHEVDSSEMAFKIAGSMALKEAARKADPALLEPMMAVEVTTPEENMGDVIGDLNSRRGQIQAMEERGGARVVRALVPLSEMFGYVGDLRSKTQGRASYSMQFDSYAEVPQNVAKEIIAKATGE</sequence>
<evidence type="ECO:0000256" key="7">
    <source>
        <dbReference type="HAMAP-Rule" id="MF_00054"/>
    </source>
</evidence>
<dbReference type="Gene3D" id="2.40.30.10">
    <property type="entry name" value="Translation factors"/>
    <property type="match status" value="1"/>
</dbReference>
<dbReference type="GO" id="GO:0003746">
    <property type="term" value="F:translation elongation factor activity"/>
    <property type="evidence" value="ECO:0007669"/>
    <property type="project" value="UniProtKB-UniRule"/>
</dbReference>
<evidence type="ECO:0000256" key="1">
    <source>
        <dbReference type="ARBA" id="ARBA00005870"/>
    </source>
</evidence>
<dbReference type="InterPro" id="IPR014721">
    <property type="entry name" value="Ribsml_uS5_D2-typ_fold_subgr"/>
</dbReference>
<dbReference type="GO" id="GO:0005737">
    <property type="term" value="C:cytoplasm"/>
    <property type="evidence" value="ECO:0007669"/>
    <property type="project" value="UniProtKB-SubCell"/>
</dbReference>
<dbReference type="PROSITE" id="PS51722">
    <property type="entry name" value="G_TR_2"/>
    <property type="match status" value="1"/>
</dbReference>
<dbReference type="Gene3D" id="3.40.50.300">
    <property type="entry name" value="P-loop containing nucleotide triphosphate hydrolases"/>
    <property type="match status" value="1"/>
</dbReference>
<feature type="binding site" evidence="7">
    <location>
        <begin position="136"/>
        <end position="139"/>
    </location>
    <ligand>
        <name>GTP</name>
        <dbReference type="ChEBI" id="CHEBI:37565"/>
    </ligand>
</feature>
<dbReference type="Pfam" id="PF14492">
    <property type="entry name" value="EFG_III"/>
    <property type="match status" value="1"/>
</dbReference>
<dbReference type="InterPro" id="IPR035649">
    <property type="entry name" value="EFG_V"/>
</dbReference>
<keyword evidence="3 7" id="KW-0251">Elongation factor</keyword>
<dbReference type="FunFam" id="3.30.70.870:FF:000001">
    <property type="entry name" value="Elongation factor G"/>
    <property type="match status" value="1"/>
</dbReference>
<dbReference type="PANTHER" id="PTHR43261">
    <property type="entry name" value="TRANSLATION ELONGATION FACTOR G-RELATED"/>
    <property type="match status" value="1"/>
</dbReference>
<dbReference type="SUPFAM" id="SSF54980">
    <property type="entry name" value="EF-G C-terminal domain-like"/>
    <property type="match status" value="2"/>
</dbReference>
<dbReference type="GO" id="GO:0005525">
    <property type="term" value="F:GTP binding"/>
    <property type="evidence" value="ECO:0007669"/>
    <property type="project" value="UniProtKB-UniRule"/>
</dbReference>
<evidence type="ECO:0000256" key="6">
    <source>
        <dbReference type="ARBA" id="ARBA00024731"/>
    </source>
</evidence>
<feature type="binding site" evidence="7">
    <location>
        <begin position="82"/>
        <end position="86"/>
    </location>
    <ligand>
        <name>GTP</name>
        <dbReference type="ChEBI" id="CHEBI:37565"/>
    </ligand>
</feature>
<dbReference type="Pfam" id="PF22042">
    <property type="entry name" value="EF-G_D2"/>
    <property type="match status" value="1"/>
</dbReference>
<evidence type="ECO:0000256" key="2">
    <source>
        <dbReference type="ARBA" id="ARBA00022741"/>
    </source>
</evidence>
<gene>
    <name evidence="7" type="primary">fusA</name>
    <name evidence="10" type="ORF">SAMN05443668_105524</name>
</gene>
<reference evidence="10 11" key="1">
    <citation type="submission" date="2016-11" db="EMBL/GenBank/DDBJ databases">
        <authorList>
            <person name="Jaros S."/>
            <person name="Januszkiewicz K."/>
            <person name="Wedrychowicz H."/>
        </authorList>
    </citation>
    <scope>NUCLEOTIDE SEQUENCE [LARGE SCALE GENOMIC DNA]</scope>
    <source>
        <strain evidence="10 11">DSM 46144</strain>
    </source>
</reference>
<comment type="function">
    <text evidence="6 7">Catalyzes the GTP-dependent ribosomal translocation step during translation elongation. During this step, the ribosome changes from the pre-translocational (PRE) to the post-translocational (POST) state as the newly formed A-site-bound peptidyl-tRNA and P-site-bound deacylated tRNA move to the P and E sites, respectively. Catalyzes the coordinated movement of the two tRNA molecules, the mRNA and conformational changes in the ribosome.</text>
</comment>
<feature type="binding site" evidence="7">
    <location>
        <begin position="18"/>
        <end position="25"/>
    </location>
    <ligand>
        <name>GTP</name>
        <dbReference type="ChEBI" id="CHEBI:37565"/>
    </ligand>
</feature>
<dbReference type="CDD" id="cd03713">
    <property type="entry name" value="EFG_mtEFG_C"/>
    <property type="match status" value="1"/>
</dbReference>
<dbReference type="Pfam" id="PF03764">
    <property type="entry name" value="EFG_IV"/>
    <property type="match status" value="1"/>
</dbReference>
<dbReference type="NCBIfam" id="TIGR00484">
    <property type="entry name" value="EF-G"/>
    <property type="match status" value="1"/>
</dbReference>
<comment type="similarity">
    <text evidence="1 7">Belongs to the TRAFAC class translation factor GTPase superfamily. Classic translation factor GTPase family. EF-G/EF-2 subfamily.</text>
</comment>
<dbReference type="InterPro" id="IPR000795">
    <property type="entry name" value="T_Tr_GTP-bd_dom"/>
</dbReference>
<accession>A0A1M7QX41</accession>